<keyword evidence="9" id="KW-0489">Methyltransferase</keyword>
<dbReference type="PRINTS" id="PR00864">
    <property type="entry name" value="PREPILNPTASE"/>
</dbReference>
<dbReference type="EC" id="3.4.23.43" evidence="9"/>
<keyword evidence="5 9" id="KW-0812">Transmembrane</keyword>
<dbReference type="EC" id="2.1.1.-" evidence="9"/>
<keyword evidence="9" id="KW-0378">Hydrolase</keyword>
<evidence type="ECO:0000259" key="12">
    <source>
        <dbReference type="Pfam" id="PF06750"/>
    </source>
</evidence>
<dbReference type="AlphaFoldDB" id="A0AAE3WI23"/>
<dbReference type="RefSeq" id="WP_306737518.1">
    <property type="nucleotide sequence ID" value="NZ_JANHAX010000008.1"/>
</dbReference>
<comment type="catalytic activity">
    <reaction evidence="9">
        <text>Typically cleaves a -Gly-|-Phe- bond to release an N-terminal, basic peptide of 5-8 residues from type IV prepilin, and then N-methylates the new N-terminal amino group, the methyl donor being S-adenosyl-L-methionine.</text>
        <dbReference type="EC" id="3.4.23.43"/>
    </reaction>
</comment>
<keyword evidence="4" id="KW-0997">Cell inner membrane</keyword>
<dbReference type="InterPro" id="IPR010627">
    <property type="entry name" value="Prepilin_pept_A24_N"/>
</dbReference>
<evidence type="ECO:0000256" key="6">
    <source>
        <dbReference type="ARBA" id="ARBA00022989"/>
    </source>
</evidence>
<feature type="transmembrane region" description="Helical" evidence="10">
    <location>
        <begin position="151"/>
        <end position="170"/>
    </location>
</feature>
<feature type="transmembrane region" description="Helical" evidence="10">
    <location>
        <begin position="102"/>
        <end position="120"/>
    </location>
</feature>
<keyword evidence="6 10" id="KW-1133">Transmembrane helix</keyword>
<reference evidence="13" key="1">
    <citation type="submission" date="2022-07" db="EMBL/GenBank/DDBJ databases">
        <authorList>
            <person name="Otstavnykh N."/>
            <person name="Isaeva M."/>
            <person name="Bystritskaya E."/>
        </authorList>
    </citation>
    <scope>NUCLEOTIDE SEQUENCE</scope>
    <source>
        <strain evidence="13">KCTC 52189</strain>
    </source>
</reference>
<feature type="domain" description="Prepilin type IV endopeptidase peptidase" evidence="11">
    <location>
        <begin position="107"/>
        <end position="214"/>
    </location>
</feature>
<dbReference type="PANTHER" id="PTHR30487">
    <property type="entry name" value="TYPE 4 PREPILIN-LIKE PROTEINS LEADER PEPTIDE-PROCESSING ENZYME"/>
    <property type="match status" value="1"/>
</dbReference>
<evidence type="ECO:0000313" key="14">
    <source>
        <dbReference type="Proteomes" id="UP001226762"/>
    </source>
</evidence>
<dbReference type="Proteomes" id="UP001226762">
    <property type="component" value="Unassembled WGS sequence"/>
</dbReference>
<name>A0AAE3WI23_9RHOB</name>
<protein>
    <recommendedName>
        <fullName evidence="9">Prepilin leader peptidase/N-methyltransferase</fullName>
        <ecNumber evidence="9">2.1.1.-</ecNumber>
        <ecNumber evidence="9">3.4.23.43</ecNumber>
    </recommendedName>
</protein>
<comment type="function">
    <text evidence="9">Plays an essential role in type IV pili and type II pseudopili formation by proteolytically removing the leader sequence from substrate proteins and subsequently monomethylating the alpha-amino group of the newly exposed N-terminal phenylalanine.</text>
</comment>
<accession>A0AAE3WI23</accession>
<dbReference type="GO" id="GO:0006465">
    <property type="term" value="P:signal peptide processing"/>
    <property type="evidence" value="ECO:0007669"/>
    <property type="project" value="TreeGrafter"/>
</dbReference>
<dbReference type="InterPro" id="IPR014032">
    <property type="entry name" value="Peptidase_A24A_bac"/>
</dbReference>
<feature type="domain" description="Prepilin peptidase A24 N-terminal" evidence="12">
    <location>
        <begin position="14"/>
        <end position="93"/>
    </location>
</feature>
<feature type="transmembrane region" description="Helical" evidence="10">
    <location>
        <begin position="190"/>
        <end position="216"/>
    </location>
</feature>
<feature type="transmembrane region" description="Helical" evidence="10">
    <location>
        <begin position="127"/>
        <end position="145"/>
    </location>
</feature>
<dbReference type="EMBL" id="JANHAX010000008">
    <property type="protein sequence ID" value="MDQ2092207.1"/>
    <property type="molecule type" value="Genomic_DNA"/>
</dbReference>
<evidence type="ECO:0000259" key="11">
    <source>
        <dbReference type="Pfam" id="PF01478"/>
    </source>
</evidence>
<evidence type="ECO:0000256" key="10">
    <source>
        <dbReference type="SAM" id="Phobius"/>
    </source>
</evidence>
<keyword evidence="7 10" id="KW-0472">Membrane</keyword>
<evidence type="ECO:0000256" key="7">
    <source>
        <dbReference type="ARBA" id="ARBA00023136"/>
    </source>
</evidence>
<evidence type="ECO:0000256" key="8">
    <source>
        <dbReference type="RuleBase" id="RU003793"/>
    </source>
</evidence>
<feature type="transmembrane region" description="Helical" evidence="10">
    <location>
        <begin position="228"/>
        <end position="249"/>
    </location>
</feature>
<organism evidence="13 14">
    <name type="scientific">Marimonas arenosa</name>
    <dbReference type="NCBI Taxonomy" id="1795305"/>
    <lineage>
        <taxon>Bacteria</taxon>
        <taxon>Pseudomonadati</taxon>
        <taxon>Pseudomonadota</taxon>
        <taxon>Alphaproteobacteria</taxon>
        <taxon>Rhodobacterales</taxon>
        <taxon>Paracoccaceae</taxon>
        <taxon>Marimonas</taxon>
    </lineage>
</organism>
<dbReference type="Pfam" id="PF06750">
    <property type="entry name" value="A24_N_bact"/>
    <property type="match status" value="1"/>
</dbReference>
<reference evidence="13" key="2">
    <citation type="submission" date="2023-02" db="EMBL/GenBank/DDBJ databases">
        <title>'Rhodoalgimonas zhirmunskyi' gen. nov., isolated from a red alga.</title>
        <authorList>
            <person name="Nedashkovskaya O.I."/>
            <person name="Otstavnykh N.Y."/>
            <person name="Bystritskaya E.P."/>
            <person name="Balabanova L.A."/>
            <person name="Isaeva M.P."/>
        </authorList>
    </citation>
    <scope>NUCLEOTIDE SEQUENCE</scope>
    <source>
        <strain evidence="13">KCTC 52189</strain>
    </source>
</reference>
<evidence type="ECO:0000256" key="9">
    <source>
        <dbReference type="RuleBase" id="RU003794"/>
    </source>
</evidence>
<feature type="transmembrane region" description="Helical" evidence="10">
    <location>
        <begin position="76"/>
        <end position="96"/>
    </location>
</feature>
<dbReference type="GO" id="GO:0008168">
    <property type="term" value="F:methyltransferase activity"/>
    <property type="evidence" value="ECO:0007669"/>
    <property type="project" value="UniProtKB-KW"/>
</dbReference>
<gene>
    <name evidence="13" type="ORF">NO357_20070</name>
</gene>
<evidence type="ECO:0000256" key="4">
    <source>
        <dbReference type="ARBA" id="ARBA00022519"/>
    </source>
</evidence>
<keyword evidence="9" id="KW-0645">Protease</keyword>
<dbReference type="InterPro" id="IPR000045">
    <property type="entry name" value="Prepilin_IV_endopep_pep"/>
</dbReference>
<evidence type="ECO:0000313" key="13">
    <source>
        <dbReference type="EMBL" id="MDQ2092207.1"/>
    </source>
</evidence>
<feature type="transmembrane region" description="Helical" evidence="10">
    <location>
        <begin position="6"/>
        <end position="26"/>
    </location>
</feature>
<keyword evidence="14" id="KW-1185">Reference proteome</keyword>
<dbReference type="Gene3D" id="1.20.120.1220">
    <property type="match status" value="1"/>
</dbReference>
<evidence type="ECO:0000256" key="3">
    <source>
        <dbReference type="ARBA" id="ARBA00022475"/>
    </source>
</evidence>
<keyword evidence="9" id="KW-0808">Transferase</keyword>
<dbReference type="GO" id="GO:0004190">
    <property type="term" value="F:aspartic-type endopeptidase activity"/>
    <property type="evidence" value="ECO:0007669"/>
    <property type="project" value="UniProtKB-EC"/>
</dbReference>
<sequence>MDISDPNTLLLILAGPVAGSFFGLAADRLPRDESIVAPRSHCRACGISLGPRDLVPILSFVLSHGRCRHCGAPIPAWLLYVEILATGLGLIAALLATSPAEAWAGALLLWLLMALAAADLRHFRLPDLLTGGLFLTAMALAWISGRPSLPEALWGAAIGLGSFLLLRLGYQWLRGREGLGMGDVKLMAGLGAAIGPEMLAHMVLFAALAALAAAVAQAARSGRRTLDAAHALPFGAALSAAAAILWIALRLPV</sequence>
<keyword evidence="3" id="KW-1003">Cell membrane</keyword>
<comment type="subcellular location">
    <subcellularLocation>
        <location evidence="1">Cell inner membrane</location>
        <topology evidence="1">Multi-pass membrane protein</topology>
    </subcellularLocation>
    <subcellularLocation>
        <location evidence="9">Cell membrane</location>
        <topology evidence="9">Multi-pass membrane protein</topology>
    </subcellularLocation>
</comment>
<comment type="similarity">
    <text evidence="2 8">Belongs to the peptidase A24 family.</text>
</comment>
<dbReference type="GO" id="GO:0032259">
    <property type="term" value="P:methylation"/>
    <property type="evidence" value="ECO:0007669"/>
    <property type="project" value="UniProtKB-KW"/>
</dbReference>
<dbReference type="InterPro" id="IPR050882">
    <property type="entry name" value="Prepilin_peptidase/N-MTase"/>
</dbReference>
<dbReference type="Pfam" id="PF01478">
    <property type="entry name" value="Peptidase_A24"/>
    <property type="match status" value="1"/>
</dbReference>
<evidence type="ECO:0000256" key="2">
    <source>
        <dbReference type="ARBA" id="ARBA00005801"/>
    </source>
</evidence>
<proteinExistence type="inferred from homology"/>
<keyword evidence="9" id="KW-0511">Multifunctional enzyme</keyword>
<dbReference type="PANTHER" id="PTHR30487:SF0">
    <property type="entry name" value="PREPILIN LEADER PEPTIDASE_N-METHYLTRANSFERASE-RELATED"/>
    <property type="match status" value="1"/>
</dbReference>
<evidence type="ECO:0000256" key="5">
    <source>
        <dbReference type="ARBA" id="ARBA00022692"/>
    </source>
</evidence>
<dbReference type="GO" id="GO:0005886">
    <property type="term" value="C:plasma membrane"/>
    <property type="evidence" value="ECO:0007669"/>
    <property type="project" value="UniProtKB-SubCell"/>
</dbReference>
<comment type="caution">
    <text evidence="13">The sequence shown here is derived from an EMBL/GenBank/DDBJ whole genome shotgun (WGS) entry which is preliminary data.</text>
</comment>
<evidence type="ECO:0000256" key="1">
    <source>
        <dbReference type="ARBA" id="ARBA00004429"/>
    </source>
</evidence>